<comment type="similarity">
    <text evidence="4">Belongs to the RBT5 family.</text>
</comment>
<keyword evidence="9 15" id="KW-1133">Transmembrane helix</keyword>
<evidence type="ECO:0000256" key="9">
    <source>
        <dbReference type="ARBA" id="ARBA00022989"/>
    </source>
</evidence>
<keyword evidence="12" id="KW-0449">Lipoprotein</keyword>
<feature type="transmembrane region" description="Helical" evidence="15">
    <location>
        <begin position="220"/>
        <end position="240"/>
    </location>
</feature>
<evidence type="ECO:0000313" key="20">
    <source>
        <dbReference type="Proteomes" id="UP000654918"/>
    </source>
</evidence>
<dbReference type="InterPro" id="IPR049326">
    <property type="entry name" value="Rhodopsin_dom_fungi"/>
</dbReference>
<keyword evidence="10 15" id="KW-0472">Membrane</keyword>
<feature type="region of interest" description="Disordered" evidence="14">
    <location>
        <begin position="406"/>
        <end position="439"/>
    </location>
</feature>
<keyword evidence="7 15" id="KW-0812">Transmembrane</keyword>
<evidence type="ECO:0000256" key="7">
    <source>
        <dbReference type="ARBA" id="ARBA00022692"/>
    </source>
</evidence>
<feature type="compositionally biased region" description="Basic and acidic residues" evidence="14">
    <location>
        <begin position="465"/>
        <end position="479"/>
    </location>
</feature>
<dbReference type="PANTHER" id="PTHR33048:SF47">
    <property type="entry name" value="INTEGRAL MEMBRANE PROTEIN-RELATED"/>
    <property type="match status" value="1"/>
</dbReference>
<name>A0A8H6N5J7_9PEZI</name>
<dbReference type="GO" id="GO:0098552">
    <property type="term" value="C:side of membrane"/>
    <property type="evidence" value="ECO:0007669"/>
    <property type="project" value="UniProtKB-KW"/>
</dbReference>
<dbReference type="PANTHER" id="PTHR33048">
    <property type="entry name" value="PTH11-LIKE INTEGRAL MEMBRANE PROTEIN (AFU_ORTHOLOGUE AFUA_5G11245)"/>
    <property type="match status" value="1"/>
</dbReference>
<comment type="similarity">
    <text evidence="13">Belongs to the SAT4 family.</text>
</comment>
<evidence type="ECO:0000256" key="1">
    <source>
        <dbReference type="ARBA" id="ARBA00004141"/>
    </source>
</evidence>
<keyword evidence="20" id="KW-1185">Reference proteome</keyword>
<proteinExistence type="inferred from homology"/>
<evidence type="ECO:0000256" key="10">
    <source>
        <dbReference type="ARBA" id="ARBA00023136"/>
    </source>
</evidence>
<evidence type="ECO:0000256" key="5">
    <source>
        <dbReference type="ARBA" id="ARBA00022525"/>
    </source>
</evidence>
<organism evidence="19 20">
    <name type="scientific">Colletotrichum plurivorum</name>
    <dbReference type="NCBI Taxonomy" id="2175906"/>
    <lineage>
        <taxon>Eukaryota</taxon>
        <taxon>Fungi</taxon>
        <taxon>Dikarya</taxon>
        <taxon>Ascomycota</taxon>
        <taxon>Pezizomycotina</taxon>
        <taxon>Sordariomycetes</taxon>
        <taxon>Hypocreomycetidae</taxon>
        <taxon>Glomerellales</taxon>
        <taxon>Glomerellaceae</taxon>
        <taxon>Colletotrichum</taxon>
        <taxon>Colletotrichum orchidearum species complex</taxon>
    </lineage>
</organism>
<evidence type="ECO:0000256" key="2">
    <source>
        <dbReference type="ARBA" id="ARBA00004589"/>
    </source>
</evidence>
<dbReference type="EMBL" id="WIGO01000274">
    <property type="protein sequence ID" value="KAF6820310.1"/>
    <property type="molecule type" value="Genomic_DNA"/>
</dbReference>
<feature type="transmembrane region" description="Helical" evidence="15">
    <location>
        <begin position="252"/>
        <end position="276"/>
    </location>
</feature>
<reference evidence="19" key="1">
    <citation type="journal article" date="2020" name="Phytopathology">
        <title>Genome Sequence Resources of Colletotrichum truncatum, C. plurivorum, C. musicola, and C. sojae: Four Species Pathogenic to Soybean (Glycine max).</title>
        <authorList>
            <person name="Rogerio F."/>
            <person name="Boufleur T.R."/>
            <person name="Ciampi-Guillardi M."/>
            <person name="Sukno S.A."/>
            <person name="Thon M.R."/>
            <person name="Massola Junior N.S."/>
            <person name="Baroncelli R."/>
        </authorList>
    </citation>
    <scope>NUCLEOTIDE SEQUENCE</scope>
    <source>
        <strain evidence="19">LFN00145</strain>
    </source>
</reference>
<evidence type="ECO:0000256" key="4">
    <source>
        <dbReference type="ARBA" id="ARBA00010031"/>
    </source>
</evidence>
<dbReference type="GO" id="GO:0005576">
    <property type="term" value="C:extracellular region"/>
    <property type="evidence" value="ECO:0007669"/>
    <property type="project" value="UniProtKB-SubCell"/>
</dbReference>
<evidence type="ECO:0000256" key="3">
    <source>
        <dbReference type="ARBA" id="ARBA00004613"/>
    </source>
</evidence>
<feature type="compositionally biased region" description="Basic and acidic residues" evidence="14">
    <location>
        <begin position="429"/>
        <end position="439"/>
    </location>
</feature>
<feature type="domain" description="CFEM" evidence="17">
    <location>
        <begin position="27"/>
        <end position="79"/>
    </location>
</feature>
<evidence type="ECO:0000259" key="17">
    <source>
        <dbReference type="Pfam" id="PF05730"/>
    </source>
</evidence>
<keyword evidence="11" id="KW-1015">Disulfide bond</keyword>
<protein>
    <submittedName>
        <fullName evidence="19">CFEM domain-containing protein</fullName>
    </submittedName>
</protein>
<evidence type="ECO:0000313" key="19">
    <source>
        <dbReference type="EMBL" id="KAF6820310.1"/>
    </source>
</evidence>
<evidence type="ECO:0000256" key="14">
    <source>
        <dbReference type="SAM" id="MobiDB-lite"/>
    </source>
</evidence>
<keyword evidence="6" id="KW-0336">GPI-anchor</keyword>
<feature type="region of interest" description="Disordered" evidence="14">
    <location>
        <begin position="465"/>
        <end position="500"/>
    </location>
</feature>
<evidence type="ECO:0000256" key="15">
    <source>
        <dbReference type="SAM" id="Phobius"/>
    </source>
</evidence>
<keyword evidence="6" id="KW-0325">Glycoprotein</keyword>
<feature type="transmembrane region" description="Helical" evidence="15">
    <location>
        <begin position="332"/>
        <end position="354"/>
    </location>
</feature>
<evidence type="ECO:0000256" key="6">
    <source>
        <dbReference type="ARBA" id="ARBA00022622"/>
    </source>
</evidence>
<dbReference type="InterPro" id="IPR008427">
    <property type="entry name" value="Extracellular_membr_CFEM_dom"/>
</dbReference>
<feature type="transmembrane region" description="Helical" evidence="15">
    <location>
        <begin position="296"/>
        <end position="320"/>
    </location>
</feature>
<evidence type="ECO:0000256" key="12">
    <source>
        <dbReference type="ARBA" id="ARBA00023288"/>
    </source>
</evidence>
<accession>A0A8H6N5J7</accession>
<dbReference type="InterPro" id="IPR052337">
    <property type="entry name" value="SAT4-like"/>
</dbReference>
<dbReference type="AlphaFoldDB" id="A0A8H6N5J7"/>
<dbReference type="Pfam" id="PF05730">
    <property type="entry name" value="CFEM"/>
    <property type="match status" value="1"/>
</dbReference>
<dbReference type="Proteomes" id="UP000654918">
    <property type="component" value="Unassembled WGS sequence"/>
</dbReference>
<evidence type="ECO:0000256" key="13">
    <source>
        <dbReference type="ARBA" id="ARBA00038359"/>
    </source>
</evidence>
<dbReference type="Pfam" id="PF20684">
    <property type="entry name" value="Fung_rhodopsin"/>
    <property type="match status" value="1"/>
</dbReference>
<feature type="signal peptide" evidence="16">
    <location>
        <begin position="1"/>
        <end position="20"/>
    </location>
</feature>
<feature type="chain" id="PRO_5034670597" evidence="16">
    <location>
        <begin position="21"/>
        <end position="525"/>
    </location>
</feature>
<feature type="transmembrane region" description="Helical" evidence="15">
    <location>
        <begin position="120"/>
        <end position="140"/>
    </location>
</feature>
<feature type="region of interest" description="Disordered" evidence="14">
    <location>
        <begin position="506"/>
        <end position="525"/>
    </location>
</feature>
<keyword evidence="5" id="KW-0964">Secreted</keyword>
<keyword evidence="8 16" id="KW-0732">Signal</keyword>
<sequence>MRQSMLLGLLGNAFFGVSQASLIDFAAQLPQCGLSCILEKIPQSACQTVSNDTCICTDKSLENVVELCLLDRCTRLETLSKTAPAREVDGDRRTNTRASEVARIQADACQKPVRERKVDILAPMAIQITGFLAVPLRLYARWSTMHRFATDDWIMLVCGLLFAVFVVLGQLAGAIAFGEDIWMVSADELTLGLKVGIRFGTSRGTDSDKERQIFFIDESFYLVCLGLTKISVLFFYLRIFPNKTFRRATYWTMGYIILTTTVLLFMQIFQCIPFEFNWLGWKGDFGPHQCLNINTLAFVAGGLSISHDVIILILPLPLLIRLNMSWRKKSGIGFMFSLGIFILITSCVRLQYIVNFTRSLNPTWDFTDPLVWSGVEVSVSMIVVCLPALRTLVQKVIPDLFGSGAASKGTPMSPHKASTGSSTGGYHARSGDGHDYDEERREVARAAKLVEKRRKFFSFVPKDREPNESELELGDRSGGEVRTQIRYGNGGPSPRRNSMESGIHVHTTTTFGDTPGESIYGKSTF</sequence>
<gene>
    <name evidence="19" type="ORF">CPLU01_12801</name>
</gene>
<evidence type="ECO:0000256" key="16">
    <source>
        <dbReference type="SAM" id="SignalP"/>
    </source>
</evidence>
<evidence type="ECO:0000259" key="18">
    <source>
        <dbReference type="Pfam" id="PF20684"/>
    </source>
</evidence>
<comment type="caution">
    <text evidence="19">The sequence shown here is derived from an EMBL/GenBank/DDBJ whole genome shotgun (WGS) entry which is preliminary data.</text>
</comment>
<feature type="transmembrane region" description="Helical" evidence="15">
    <location>
        <begin position="152"/>
        <end position="177"/>
    </location>
</feature>
<feature type="domain" description="Rhodopsin" evidence="18">
    <location>
        <begin position="136"/>
        <end position="395"/>
    </location>
</feature>
<evidence type="ECO:0000256" key="8">
    <source>
        <dbReference type="ARBA" id="ARBA00022729"/>
    </source>
</evidence>
<comment type="subcellular location">
    <subcellularLocation>
        <location evidence="2">Membrane</location>
        <topology evidence="2">Lipid-anchor</topology>
        <topology evidence="2">GPI-anchor</topology>
    </subcellularLocation>
    <subcellularLocation>
        <location evidence="1">Membrane</location>
        <topology evidence="1">Multi-pass membrane protein</topology>
    </subcellularLocation>
    <subcellularLocation>
        <location evidence="3">Secreted</location>
    </subcellularLocation>
</comment>
<evidence type="ECO:0000256" key="11">
    <source>
        <dbReference type="ARBA" id="ARBA00023157"/>
    </source>
</evidence>